<dbReference type="AlphaFoldDB" id="A0A6A6WT50"/>
<feature type="compositionally biased region" description="Basic and acidic residues" evidence="1">
    <location>
        <begin position="118"/>
        <end position="130"/>
    </location>
</feature>
<feature type="region of interest" description="Disordered" evidence="1">
    <location>
        <begin position="94"/>
        <end position="237"/>
    </location>
</feature>
<feature type="compositionally biased region" description="Basic and acidic residues" evidence="1">
    <location>
        <begin position="172"/>
        <end position="184"/>
    </location>
</feature>
<keyword evidence="3" id="KW-1185">Reference proteome</keyword>
<sequence length="300" mass="33420">MAPRKNQLLSTKIASNWKITDIKAAIPIQLRPRVIGTLTTLIPALHDLSAISKGRMEEVHGLLRDAVLHRRQGPNYQKAEVNIDDIKEVEHRLRSSLPMSESSGGGAVQRGGRKGKRKAVDEPIREKAKETTMQSGCETRAMKRARLANEPRTKTPQRRIQEAMSISSEDDTSTRDTDSSDKVIPETPPVSPPPNLGRHSDQQTASIFPEDPEEDECNVQSSSPSPPQLGKPASGGDAKEVMNRIQILREILHVREVAHQRLTDEYVAKTAEYQRRALVLKAELKKLETQILEDGEKGEE</sequence>
<feature type="compositionally biased region" description="Pro residues" evidence="1">
    <location>
        <begin position="186"/>
        <end position="195"/>
    </location>
</feature>
<organism evidence="2 3">
    <name type="scientific">Melanomma pulvis-pyrius CBS 109.77</name>
    <dbReference type="NCBI Taxonomy" id="1314802"/>
    <lineage>
        <taxon>Eukaryota</taxon>
        <taxon>Fungi</taxon>
        <taxon>Dikarya</taxon>
        <taxon>Ascomycota</taxon>
        <taxon>Pezizomycotina</taxon>
        <taxon>Dothideomycetes</taxon>
        <taxon>Pleosporomycetidae</taxon>
        <taxon>Pleosporales</taxon>
        <taxon>Melanommataceae</taxon>
        <taxon>Melanomma</taxon>
    </lineage>
</organism>
<evidence type="ECO:0000313" key="2">
    <source>
        <dbReference type="EMBL" id="KAF2787252.1"/>
    </source>
</evidence>
<gene>
    <name evidence="2" type="ORF">K505DRAFT_367513</name>
</gene>
<reference evidence="2" key="1">
    <citation type="journal article" date="2020" name="Stud. Mycol.">
        <title>101 Dothideomycetes genomes: a test case for predicting lifestyles and emergence of pathogens.</title>
        <authorList>
            <person name="Haridas S."/>
            <person name="Albert R."/>
            <person name="Binder M."/>
            <person name="Bloem J."/>
            <person name="Labutti K."/>
            <person name="Salamov A."/>
            <person name="Andreopoulos B."/>
            <person name="Baker S."/>
            <person name="Barry K."/>
            <person name="Bills G."/>
            <person name="Bluhm B."/>
            <person name="Cannon C."/>
            <person name="Castanera R."/>
            <person name="Culley D."/>
            <person name="Daum C."/>
            <person name="Ezra D."/>
            <person name="Gonzalez J."/>
            <person name="Henrissat B."/>
            <person name="Kuo A."/>
            <person name="Liang C."/>
            <person name="Lipzen A."/>
            <person name="Lutzoni F."/>
            <person name="Magnuson J."/>
            <person name="Mondo S."/>
            <person name="Nolan M."/>
            <person name="Ohm R."/>
            <person name="Pangilinan J."/>
            <person name="Park H.-J."/>
            <person name="Ramirez L."/>
            <person name="Alfaro M."/>
            <person name="Sun H."/>
            <person name="Tritt A."/>
            <person name="Yoshinaga Y."/>
            <person name="Zwiers L.-H."/>
            <person name="Turgeon B."/>
            <person name="Goodwin S."/>
            <person name="Spatafora J."/>
            <person name="Crous P."/>
            <person name="Grigoriev I."/>
        </authorList>
    </citation>
    <scope>NUCLEOTIDE SEQUENCE</scope>
    <source>
        <strain evidence="2">CBS 109.77</strain>
    </source>
</reference>
<protein>
    <submittedName>
        <fullName evidence="2">Uncharacterized protein</fullName>
    </submittedName>
</protein>
<evidence type="ECO:0000313" key="3">
    <source>
        <dbReference type="Proteomes" id="UP000799757"/>
    </source>
</evidence>
<name>A0A6A6WT50_9PLEO</name>
<dbReference type="Proteomes" id="UP000799757">
    <property type="component" value="Unassembled WGS sequence"/>
</dbReference>
<accession>A0A6A6WT50</accession>
<evidence type="ECO:0000256" key="1">
    <source>
        <dbReference type="SAM" id="MobiDB-lite"/>
    </source>
</evidence>
<dbReference type="EMBL" id="MU002342">
    <property type="protein sequence ID" value="KAF2787252.1"/>
    <property type="molecule type" value="Genomic_DNA"/>
</dbReference>
<proteinExistence type="predicted"/>
<dbReference type="OrthoDB" id="10661664at2759"/>